<evidence type="ECO:0000256" key="6">
    <source>
        <dbReference type="ARBA" id="ARBA00023065"/>
    </source>
</evidence>
<keyword evidence="3" id="KW-1003">Cell membrane</keyword>
<proteinExistence type="predicted"/>
<dbReference type="KEGG" id="pbk:Back11_16490"/>
<sequence>MKLDNPKKRMSSVQLIVTLYFICVAVSSVLLYLPFFHKPGVSLSFMNAVFTAASAISVTGLSVISIDDIFNNWGIVLLIILFQIGGIGIMTMGTMVWLLFGQKIGLEQRIRIAADHNRSKLSGLVALMRDIIVLSLVIELIGAVLLGSHLLISGYETKWYVAYFHGIFASVSAFTNAGFDVYGNSLMNFASDYFYQAVTMVLIICGAIGFPVLIEVRTALSQRKLRKYKFSLFTKITTFTFAILIVSGTLFIFLFEQEGVLKGRSWHEALFIALFHSVSSRSGGLATIDIGQFSAPSLTMLAGMMFIGASPSSVGGGIRTTTIFVMVASVVSIMRGQKSILVFNRELIDEDVRRAYIVFFTAIALIFTCMLVLVWVENRPFEHLLFELCSAFGTTGLSTGITASLSATSKIILILTMFIGRIGIMNLLLFLKKGNQDARLHYPKEQVMIGQ</sequence>
<evidence type="ECO:0000256" key="3">
    <source>
        <dbReference type="ARBA" id="ARBA00022475"/>
    </source>
</evidence>
<keyword evidence="7" id="KW-0472">Membrane</keyword>
<dbReference type="PANTHER" id="PTHR32024:SF4">
    <property type="entry name" value="KTR SYSTEM POTASSIUM UPTAKE PROTEIN D"/>
    <property type="match status" value="1"/>
</dbReference>
<dbReference type="Proteomes" id="UP000275368">
    <property type="component" value="Chromosome"/>
</dbReference>
<reference evidence="8 9" key="1">
    <citation type="submission" date="2018-11" db="EMBL/GenBank/DDBJ databases">
        <title>Complete genome sequence of Paenibacillus baekrokdamisoli strain KCTC 33723.</title>
        <authorList>
            <person name="Kang S.W."/>
            <person name="Lee K.C."/>
            <person name="Kim K.K."/>
            <person name="Kim J.S."/>
            <person name="Kim D.S."/>
            <person name="Ko S.H."/>
            <person name="Yang S.H."/>
            <person name="Lee J.S."/>
        </authorList>
    </citation>
    <scope>NUCLEOTIDE SEQUENCE [LARGE SCALE GENOMIC DNA]</scope>
    <source>
        <strain evidence="8 9">KCTC 33723</strain>
    </source>
</reference>
<keyword evidence="6" id="KW-0406">Ion transport</keyword>
<gene>
    <name evidence="8" type="ORF">Back11_16490</name>
</gene>
<dbReference type="GO" id="GO:0030001">
    <property type="term" value="P:metal ion transport"/>
    <property type="evidence" value="ECO:0007669"/>
    <property type="project" value="UniProtKB-ARBA"/>
</dbReference>
<keyword evidence="4" id="KW-0812">Transmembrane</keyword>
<dbReference type="InterPro" id="IPR003445">
    <property type="entry name" value="Cat_transpt"/>
</dbReference>
<dbReference type="OrthoDB" id="9810952at2"/>
<protein>
    <submittedName>
        <fullName evidence="8">Ktr system potassium uptake protein D</fullName>
    </submittedName>
</protein>
<evidence type="ECO:0000256" key="7">
    <source>
        <dbReference type="ARBA" id="ARBA00023136"/>
    </source>
</evidence>
<evidence type="ECO:0000256" key="1">
    <source>
        <dbReference type="ARBA" id="ARBA00004651"/>
    </source>
</evidence>
<keyword evidence="9" id="KW-1185">Reference proteome</keyword>
<organism evidence="8 9">
    <name type="scientific">Paenibacillus baekrokdamisoli</name>
    <dbReference type="NCBI Taxonomy" id="1712516"/>
    <lineage>
        <taxon>Bacteria</taxon>
        <taxon>Bacillati</taxon>
        <taxon>Bacillota</taxon>
        <taxon>Bacilli</taxon>
        <taxon>Bacillales</taxon>
        <taxon>Paenibacillaceae</taxon>
        <taxon>Paenibacillus</taxon>
    </lineage>
</organism>
<evidence type="ECO:0000313" key="8">
    <source>
        <dbReference type="EMBL" id="BBH20304.1"/>
    </source>
</evidence>
<evidence type="ECO:0000256" key="2">
    <source>
        <dbReference type="ARBA" id="ARBA00022448"/>
    </source>
</evidence>
<evidence type="ECO:0000313" key="9">
    <source>
        <dbReference type="Proteomes" id="UP000275368"/>
    </source>
</evidence>
<dbReference type="EMBL" id="AP019308">
    <property type="protein sequence ID" value="BBH20304.1"/>
    <property type="molecule type" value="Genomic_DNA"/>
</dbReference>
<dbReference type="GO" id="GO:0005886">
    <property type="term" value="C:plasma membrane"/>
    <property type="evidence" value="ECO:0007669"/>
    <property type="project" value="UniProtKB-SubCell"/>
</dbReference>
<dbReference type="Pfam" id="PF02386">
    <property type="entry name" value="TrkH"/>
    <property type="match status" value="1"/>
</dbReference>
<evidence type="ECO:0000256" key="5">
    <source>
        <dbReference type="ARBA" id="ARBA00022989"/>
    </source>
</evidence>
<keyword evidence="5" id="KW-1133">Transmembrane helix</keyword>
<evidence type="ECO:0000256" key="4">
    <source>
        <dbReference type="ARBA" id="ARBA00022692"/>
    </source>
</evidence>
<comment type="subcellular location">
    <subcellularLocation>
        <location evidence="1">Cell membrane</location>
        <topology evidence="1">Multi-pass membrane protein</topology>
    </subcellularLocation>
</comment>
<dbReference type="GO" id="GO:0008324">
    <property type="term" value="F:monoatomic cation transmembrane transporter activity"/>
    <property type="evidence" value="ECO:0007669"/>
    <property type="project" value="InterPro"/>
</dbReference>
<dbReference type="PANTHER" id="PTHR32024">
    <property type="entry name" value="TRK SYSTEM POTASSIUM UPTAKE PROTEIN TRKG-RELATED"/>
    <property type="match status" value="1"/>
</dbReference>
<dbReference type="AlphaFoldDB" id="A0A3G9JAJ7"/>
<accession>A0A3G9JAJ7</accession>
<name>A0A3G9JAJ7_9BACL</name>
<keyword evidence="2" id="KW-0813">Transport</keyword>